<dbReference type="PRINTS" id="PR00411">
    <property type="entry name" value="PNDRDTASEI"/>
</dbReference>
<dbReference type="EMBL" id="JARAKF010000001">
    <property type="protein sequence ID" value="MDU8995576.1"/>
    <property type="molecule type" value="Genomic_DNA"/>
</dbReference>
<dbReference type="Proteomes" id="UP001257627">
    <property type="component" value="Unassembled WGS sequence"/>
</dbReference>
<dbReference type="PANTHER" id="PTHR10668:SF105">
    <property type="entry name" value="DEHYDROGENASE-RELATED"/>
    <property type="match status" value="1"/>
</dbReference>
<organism evidence="1 2">
    <name type="scientific">Streptomyces mirabilis</name>
    <dbReference type="NCBI Taxonomy" id="68239"/>
    <lineage>
        <taxon>Bacteria</taxon>
        <taxon>Bacillati</taxon>
        <taxon>Actinomycetota</taxon>
        <taxon>Actinomycetes</taxon>
        <taxon>Kitasatosporales</taxon>
        <taxon>Streptomycetaceae</taxon>
        <taxon>Streptomyces</taxon>
    </lineage>
</organism>
<comment type="caution">
    <text evidence="1">The sequence shown here is derived from an EMBL/GenBank/DDBJ whole genome shotgun (WGS) entry which is preliminary data.</text>
</comment>
<dbReference type="InterPro" id="IPR036188">
    <property type="entry name" value="FAD/NAD-bd_sf"/>
</dbReference>
<reference evidence="1 2" key="1">
    <citation type="submission" date="2023-02" db="EMBL/GenBank/DDBJ databases">
        <authorList>
            <person name="Maleckis M."/>
        </authorList>
    </citation>
    <scope>NUCLEOTIDE SEQUENCE [LARGE SCALE GENOMIC DNA]</scope>
    <source>
        <strain evidence="1 2">P8-A2</strain>
    </source>
</reference>
<dbReference type="RefSeq" id="WP_316733385.1">
    <property type="nucleotide sequence ID" value="NZ_JARAKF010000001.1"/>
</dbReference>
<evidence type="ECO:0000313" key="2">
    <source>
        <dbReference type="Proteomes" id="UP001257627"/>
    </source>
</evidence>
<keyword evidence="2" id="KW-1185">Reference proteome</keyword>
<evidence type="ECO:0000313" key="1">
    <source>
        <dbReference type="EMBL" id="MDU8995576.1"/>
    </source>
</evidence>
<dbReference type="Gene3D" id="3.50.50.60">
    <property type="entry name" value="FAD/NAD(P)-binding domain"/>
    <property type="match status" value="2"/>
</dbReference>
<accession>A0ABU3UNR9</accession>
<dbReference type="Pfam" id="PF13450">
    <property type="entry name" value="NAD_binding_8"/>
    <property type="match status" value="1"/>
</dbReference>
<sequence>MTVDAFVVGAGPNGLAGAVTLAQAGLSVTVLEAAATIGGGTRSGEVTVPGLLHDHCAAVHPMAVASPYLGTLGLDRHGLRWEYAETDLAHPLDGGRAAVLRRDLDATVRGLGADGPAWRRLFAPLTAHYDALSEDLMRPLAALPRHPVRTGAFGLLAAQPAQWTLRRWRGQSARALFAGVAAHALSPLTGPGSSAIGLMLTAAAHRHGWPVARGGSGAIADALAARLVELGGTIETGTPVRSLRDLPPARTVLLDLAPREAARVCGPRLPARVRRAYTRYRHGPAAYKVDLAVEGGVPWRAEVCRTAGTVHLGGSAEEIAEAEQAVSRGRMPRNPFVLVAQQYLADPGRSAGDVHPVWAYAHVPHGYDGDATATVLERIEQYAPGLRDRVIGLTARSPAALEAYNPNYVGGDILNGANSLASLAFRPRLAPDPYATGIPGVYLCSAATPPGAGVHGMCGHNAARSALRKLGLTVAV</sequence>
<name>A0ABU3UNR9_9ACTN</name>
<protein>
    <submittedName>
        <fullName evidence="1">NAD(P)/FAD-dependent oxidoreductase</fullName>
    </submittedName>
</protein>
<gene>
    <name evidence="1" type="ORF">PU648_25100</name>
</gene>
<dbReference type="SUPFAM" id="SSF51905">
    <property type="entry name" value="FAD/NAD(P)-binding domain"/>
    <property type="match status" value="1"/>
</dbReference>
<proteinExistence type="predicted"/>
<dbReference type="PANTHER" id="PTHR10668">
    <property type="entry name" value="PHYTOENE DEHYDROGENASE"/>
    <property type="match status" value="1"/>
</dbReference>